<dbReference type="RefSeq" id="WP_301129010.1">
    <property type="nucleotide sequence ID" value="NZ_JAUHPV010000006.1"/>
</dbReference>
<evidence type="ECO:0000313" key="4">
    <source>
        <dbReference type="Proteomes" id="UP001172738"/>
    </source>
</evidence>
<evidence type="ECO:0000313" key="3">
    <source>
        <dbReference type="EMBL" id="MDN4473452.1"/>
    </source>
</evidence>
<dbReference type="SUPFAM" id="SSF53474">
    <property type="entry name" value="alpha/beta-Hydrolases"/>
    <property type="match status" value="1"/>
</dbReference>
<dbReference type="InterPro" id="IPR007235">
    <property type="entry name" value="Glyco_trans_28_C"/>
</dbReference>
<name>A0ABT8G365_9MICO</name>
<dbReference type="Gene3D" id="3.40.50.2000">
    <property type="entry name" value="Glycogen Phosphorylase B"/>
    <property type="match status" value="1"/>
</dbReference>
<comment type="caution">
    <text evidence="3">The sequence shown here is derived from an EMBL/GenBank/DDBJ whole genome shotgun (WGS) entry which is preliminary data.</text>
</comment>
<dbReference type="InterPro" id="IPR000073">
    <property type="entry name" value="AB_hydrolase_1"/>
</dbReference>
<dbReference type="EMBL" id="JAUHPV010000006">
    <property type="protein sequence ID" value="MDN4473452.1"/>
    <property type="molecule type" value="Genomic_DNA"/>
</dbReference>
<evidence type="ECO:0000259" key="2">
    <source>
        <dbReference type="Pfam" id="PF04101"/>
    </source>
</evidence>
<dbReference type="Pfam" id="PF00561">
    <property type="entry name" value="Abhydrolase_1"/>
    <property type="match status" value="1"/>
</dbReference>
<gene>
    <name evidence="3" type="ORF">QQX04_10660</name>
</gene>
<dbReference type="PANTHER" id="PTHR43798">
    <property type="entry name" value="MONOACYLGLYCEROL LIPASE"/>
    <property type="match status" value="1"/>
</dbReference>
<reference evidence="3" key="1">
    <citation type="submission" date="2023-06" db="EMBL/GenBank/DDBJ databases">
        <title>SYSU T00b26.</title>
        <authorList>
            <person name="Gao L."/>
            <person name="Fang B.-Z."/>
            <person name="Li W.-J."/>
        </authorList>
    </citation>
    <scope>NUCLEOTIDE SEQUENCE</scope>
    <source>
        <strain evidence="3">SYSU T00b26</strain>
    </source>
</reference>
<dbReference type="InterPro" id="IPR050266">
    <property type="entry name" value="AB_hydrolase_sf"/>
</dbReference>
<dbReference type="PRINTS" id="PR00111">
    <property type="entry name" value="ABHYDROLASE"/>
</dbReference>
<proteinExistence type="predicted"/>
<sequence>MPRAGADLAYEVYDRDAPTVLLAPTWELVDSRMWKAQVPYLSRHFRVVIYDAAGTGRSSKPRDTGRYTQMNRMHDAVAVLDATGTDRAGVLGYSAGGTLGLLLATFHPERVDGVVALAAGHPRNPDPEGRLAPPWDPDGEEPPVGWSKFNHDWWQRNFRDFVEWFIPTINSDPHATKLQEDGIAWALEMGPEAAWSAITDCWDLDVDDWYARLASCQVPTLLIHGDKDTNTNHAGSVYLSDLMPAARLHTVEGADHPVLARYPILFNHLAHDFLNEAWDLGPRVPSTPLGEAATTAYAAPASAPKRVLYLSSPIGLGHARRDVVIAEELRAAHPDVVVDWLAEHPVTRVLEEAGERIHPASRLLGSEAAIIDAACDDHTLNVLDAARQMDAVQVHNFHILDEVLTAERYDLVVADEAWQLDNHLFENPHLKRAPIAWMTDFIGDYGMPSGGEWQAKVARDLNTQMVEHIATYPDLRDVSVFVGGPDDVPTDPLAPGLPTMRDWTREHFDFSGYITGFDPRALGDRERLRAQVGFDPREKVCLVCVGGSGAGTSLIRRVVTAAPAARRVLPELRMIVVTGPCIDPSTMPQVPGVEYHAYVHGLYRWLAACDLAVVQGGLTTTMELTAAKVPFIYVPLREHFEQNHHVAARLRRYRAGRRMDYDELDPGALAQALLDLLSTPVDYAEVETDGAAKAAALIGAAL</sequence>
<accession>A0ABT8G365</accession>
<protein>
    <submittedName>
        <fullName evidence="3">Alpha/beta fold hydrolase</fullName>
    </submittedName>
</protein>
<evidence type="ECO:0000259" key="1">
    <source>
        <dbReference type="Pfam" id="PF00561"/>
    </source>
</evidence>
<feature type="domain" description="AB hydrolase-1" evidence="1">
    <location>
        <begin position="19"/>
        <end position="258"/>
    </location>
</feature>
<dbReference type="Gene3D" id="3.40.50.1820">
    <property type="entry name" value="alpha/beta hydrolase"/>
    <property type="match status" value="1"/>
</dbReference>
<keyword evidence="3" id="KW-0378">Hydrolase</keyword>
<dbReference type="InterPro" id="IPR029058">
    <property type="entry name" value="AB_hydrolase_fold"/>
</dbReference>
<feature type="domain" description="Glycosyl transferase family 28 C-terminal" evidence="2">
    <location>
        <begin position="543"/>
        <end position="689"/>
    </location>
</feature>
<dbReference type="GO" id="GO:0016787">
    <property type="term" value="F:hydrolase activity"/>
    <property type="evidence" value="ECO:0007669"/>
    <property type="project" value="UniProtKB-KW"/>
</dbReference>
<dbReference type="PANTHER" id="PTHR43798:SF33">
    <property type="entry name" value="HYDROLASE, PUTATIVE (AFU_ORTHOLOGUE AFUA_2G14860)-RELATED"/>
    <property type="match status" value="1"/>
</dbReference>
<dbReference type="SUPFAM" id="SSF53756">
    <property type="entry name" value="UDP-Glycosyltransferase/glycogen phosphorylase"/>
    <property type="match status" value="1"/>
</dbReference>
<dbReference type="Proteomes" id="UP001172738">
    <property type="component" value="Unassembled WGS sequence"/>
</dbReference>
<keyword evidence="4" id="KW-1185">Reference proteome</keyword>
<organism evidence="3 4">
    <name type="scientific">Demequina zhanjiangensis</name>
    <dbReference type="NCBI Taxonomy" id="3051659"/>
    <lineage>
        <taxon>Bacteria</taxon>
        <taxon>Bacillati</taxon>
        <taxon>Actinomycetota</taxon>
        <taxon>Actinomycetes</taxon>
        <taxon>Micrococcales</taxon>
        <taxon>Demequinaceae</taxon>
        <taxon>Demequina</taxon>
    </lineage>
</organism>
<dbReference type="Pfam" id="PF04101">
    <property type="entry name" value="Glyco_tran_28_C"/>
    <property type="match status" value="1"/>
</dbReference>